<dbReference type="InterPro" id="IPR046896">
    <property type="entry name" value="Cup1-like_N"/>
</dbReference>
<organism evidence="3 4">
    <name type="scientific">Microdochium trichocladiopsis</name>
    <dbReference type="NCBI Taxonomy" id="1682393"/>
    <lineage>
        <taxon>Eukaryota</taxon>
        <taxon>Fungi</taxon>
        <taxon>Dikarya</taxon>
        <taxon>Ascomycota</taxon>
        <taxon>Pezizomycotina</taxon>
        <taxon>Sordariomycetes</taxon>
        <taxon>Xylariomycetidae</taxon>
        <taxon>Xylariales</taxon>
        <taxon>Microdochiaceae</taxon>
        <taxon>Microdochium</taxon>
    </lineage>
</organism>
<reference evidence="3" key="1">
    <citation type="journal article" date="2021" name="Nat. Commun.">
        <title>Genetic determinants of endophytism in the Arabidopsis root mycobiome.</title>
        <authorList>
            <person name="Mesny F."/>
            <person name="Miyauchi S."/>
            <person name="Thiergart T."/>
            <person name="Pickel B."/>
            <person name="Atanasova L."/>
            <person name="Karlsson M."/>
            <person name="Huettel B."/>
            <person name="Barry K.W."/>
            <person name="Haridas S."/>
            <person name="Chen C."/>
            <person name="Bauer D."/>
            <person name="Andreopoulos W."/>
            <person name="Pangilinan J."/>
            <person name="LaButti K."/>
            <person name="Riley R."/>
            <person name="Lipzen A."/>
            <person name="Clum A."/>
            <person name="Drula E."/>
            <person name="Henrissat B."/>
            <person name="Kohler A."/>
            <person name="Grigoriev I.V."/>
            <person name="Martin F.M."/>
            <person name="Hacquard S."/>
        </authorList>
    </citation>
    <scope>NUCLEOTIDE SEQUENCE</scope>
    <source>
        <strain evidence="3">MPI-CAGE-CH-0230</strain>
    </source>
</reference>
<evidence type="ECO:0000313" key="4">
    <source>
        <dbReference type="Proteomes" id="UP000756346"/>
    </source>
</evidence>
<feature type="region of interest" description="Disordered" evidence="1">
    <location>
        <begin position="367"/>
        <end position="398"/>
    </location>
</feature>
<keyword evidence="4" id="KW-1185">Reference proteome</keyword>
<protein>
    <recommendedName>
        <fullName evidence="2">LYR motif-containing protein Cup1-like N-terminal domain-containing protein</fullName>
    </recommendedName>
</protein>
<feature type="region of interest" description="Disordered" evidence="1">
    <location>
        <begin position="107"/>
        <end position="129"/>
    </location>
</feature>
<comment type="caution">
    <text evidence="3">The sequence shown here is derived from an EMBL/GenBank/DDBJ whole genome shotgun (WGS) entry which is preliminary data.</text>
</comment>
<gene>
    <name evidence="3" type="ORF">B0I36DRAFT_240060</name>
</gene>
<name>A0A9P8YDJ4_9PEZI</name>
<feature type="region of interest" description="Disordered" evidence="1">
    <location>
        <begin position="266"/>
        <end position="298"/>
    </location>
</feature>
<evidence type="ECO:0000256" key="1">
    <source>
        <dbReference type="SAM" id="MobiDB-lite"/>
    </source>
</evidence>
<dbReference type="AlphaFoldDB" id="A0A9P8YDJ4"/>
<dbReference type="Pfam" id="PF20263">
    <property type="entry name" value="LYRM2-like"/>
    <property type="match status" value="1"/>
</dbReference>
<feature type="compositionally biased region" description="Polar residues" evidence="1">
    <location>
        <begin position="275"/>
        <end position="286"/>
    </location>
</feature>
<evidence type="ECO:0000259" key="2">
    <source>
        <dbReference type="Pfam" id="PF20263"/>
    </source>
</evidence>
<dbReference type="Proteomes" id="UP000756346">
    <property type="component" value="Unassembled WGS sequence"/>
</dbReference>
<feature type="domain" description="LYR motif-containing protein Cup1-like N-terminal" evidence="2">
    <location>
        <begin position="15"/>
        <end position="95"/>
    </location>
</feature>
<dbReference type="GeneID" id="70179277"/>
<dbReference type="EMBL" id="JAGTJQ010000003">
    <property type="protein sequence ID" value="KAH7035950.1"/>
    <property type="molecule type" value="Genomic_DNA"/>
</dbReference>
<dbReference type="RefSeq" id="XP_046016043.1">
    <property type="nucleotide sequence ID" value="XM_046149731.1"/>
</dbReference>
<evidence type="ECO:0000313" key="3">
    <source>
        <dbReference type="EMBL" id="KAH7035950.1"/>
    </source>
</evidence>
<sequence>MPPHMIPHPATPLHLYRHLLREASYLPLLCRPWITSRITTRYRECEHSSGQRAANHIKSAHGKLRYLRSANAGNVERLLHLCYLATGRLGKRRRVLAKETLMREPLMSSADLEAESENERPKHRKRKEKDWLDNWDTSKLRAVSKSQLEKKPRGKGFEMRRAWDPELWKVRETCRGFTIRDSQVRARERRGYRLNFKTLLPPLPNHEWERLEALATGKGAPEEYVLPPRRPVARSIIAHSSGGKGESISTPGPGLSWMDIISKPMRKLQHPGSRKMQSLSGRSDLNQDPRGPGRPIDTRVVTPRLLQRMVYKPVWEASARMNSERDKKTGQPRHRLQWGRVPVTLSQPSSKMLPFFEGVNDFGGFKASSPGLKGRLPGEGQQWRAREGKYRHLGPSAP</sequence>
<dbReference type="CDD" id="cd20273">
    <property type="entry name" value="Complex1_LYR_unchar"/>
    <property type="match status" value="1"/>
</dbReference>
<dbReference type="OrthoDB" id="5521299at2759"/>
<proteinExistence type="predicted"/>
<accession>A0A9P8YDJ4</accession>